<keyword evidence="7" id="KW-0418">Kinase</keyword>
<dbReference type="PANTHER" id="PTHR12209">
    <property type="entry name" value="NON-SPECIFIC SERINE/THREONINE PROTEIN KINASE"/>
    <property type="match status" value="1"/>
</dbReference>
<dbReference type="Proteomes" id="UP000740883">
    <property type="component" value="Unassembled WGS sequence"/>
</dbReference>
<evidence type="ECO:0000256" key="6">
    <source>
        <dbReference type="ARBA" id="ARBA00022741"/>
    </source>
</evidence>
<keyword evidence="8" id="KW-0067">ATP-binding</keyword>
<evidence type="ECO:0000256" key="1">
    <source>
        <dbReference type="ARBA" id="ARBA00010630"/>
    </source>
</evidence>
<dbReference type="PANTHER" id="PTHR12209:SF0">
    <property type="entry name" value="EKC_KEOPS COMPLEX SUBUNIT TP53RK"/>
    <property type="match status" value="1"/>
</dbReference>
<dbReference type="OrthoDB" id="3399at2759"/>
<dbReference type="Gene3D" id="1.10.510.10">
    <property type="entry name" value="Transferase(Phosphotransferase) domain 1"/>
    <property type="match status" value="1"/>
</dbReference>
<dbReference type="AlphaFoldDB" id="A0A9P6GY38"/>
<proteinExistence type="inferred from homology"/>
<protein>
    <recommendedName>
        <fullName evidence="2">non-specific serine/threonine protein kinase</fullName>
        <ecNumber evidence="2">2.7.11.1</ecNumber>
    </recommendedName>
</protein>
<evidence type="ECO:0000313" key="12">
    <source>
        <dbReference type="EMBL" id="KAF9762614.1"/>
    </source>
</evidence>
<name>A0A9P6GY38_9MICR</name>
<dbReference type="Gene3D" id="3.30.200.20">
    <property type="entry name" value="Phosphorylase Kinase, domain 1"/>
    <property type="match status" value="1"/>
</dbReference>
<keyword evidence="4" id="KW-0808">Transferase</keyword>
<dbReference type="NCBIfam" id="TIGR03724">
    <property type="entry name" value="arch_bud32"/>
    <property type="match status" value="1"/>
</dbReference>
<evidence type="ECO:0000256" key="7">
    <source>
        <dbReference type="ARBA" id="ARBA00022777"/>
    </source>
</evidence>
<comment type="caution">
    <text evidence="12">The sequence shown here is derived from an EMBL/GenBank/DDBJ whole genome shotgun (WGS) entry which is preliminary data.</text>
</comment>
<evidence type="ECO:0000259" key="11">
    <source>
        <dbReference type="PROSITE" id="PS50011"/>
    </source>
</evidence>
<evidence type="ECO:0000256" key="9">
    <source>
        <dbReference type="ARBA" id="ARBA00047899"/>
    </source>
</evidence>
<evidence type="ECO:0000256" key="3">
    <source>
        <dbReference type="ARBA" id="ARBA00022527"/>
    </source>
</evidence>
<dbReference type="EMBL" id="SBJO01000152">
    <property type="protein sequence ID" value="KAF9762614.1"/>
    <property type="molecule type" value="Genomic_DNA"/>
</dbReference>
<dbReference type="InterPro" id="IPR011009">
    <property type="entry name" value="Kinase-like_dom_sf"/>
</dbReference>
<evidence type="ECO:0000256" key="5">
    <source>
        <dbReference type="ARBA" id="ARBA00022694"/>
    </source>
</evidence>
<evidence type="ECO:0000313" key="13">
    <source>
        <dbReference type="Proteomes" id="UP000740883"/>
    </source>
</evidence>
<organism evidence="12 13">
    <name type="scientific">Nosema granulosis</name>
    <dbReference type="NCBI Taxonomy" id="83296"/>
    <lineage>
        <taxon>Eukaryota</taxon>
        <taxon>Fungi</taxon>
        <taxon>Fungi incertae sedis</taxon>
        <taxon>Microsporidia</taxon>
        <taxon>Nosematidae</taxon>
        <taxon>Nosema</taxon>
    </lineage>
</organism>
<evidence type="ECO:0000256" key="8">
    <source>
        <dbReference type="ARBA" id="ARBA00022840"/>
    </source>
</evidence>
<keyword evidence="6" id="KW-0547">Nucleotide-binding</keyword>
<dbReference type="GO" id="GO:0008033">
    <property type="term" value="P:tRNA processing"/>
    <property type="evidence" value="ECO:0007669"/>
    <property type="project" value="UniProtKB-KW"/>
</dbReference>
<dbReference type="PROSITE" id="PS00109">
    <property type="entry name" value="PROTEIN_KINASE_TYR"/>
    <property type="match status" value="1"/>
</dbReference>
<dbReference type="EC" id="2.7.11.1" evidence="2"/>
<dbReference type="GO" id="GO:0005524">
    <property type="term" value="F:ATP binding"/>
    <property type="evidence" value="ECO:0007669"/>
    <property type="project" value="UniProtKB-KW"/>
</dbReference>
<evidence type="ECO:0000256" key="2">
    <source>
        <dbReference type="ARBA" id="ARBA00012513"/>
    </source>
</evidence>
<keyword evidence="3" id="KW-0723">Serine/threonine-protein kinase</keyword>
<dbReference type="InterPro" id="IPR000719">
    <property type="entry name" value="Prot_kinase_dom"/>
</dbReference>
<comment type="similarity">
    <text evidence="1">Belongs to the protein kinase superfamily. BUD32 family.</text>
</comment>
<dbReference type="Pfam" id="PF01163">
    <property type="entry name" value="RIO1"/>
    <property type="match status" value="1"/>
</dbReference>
<dbReference type="GO" id="GO:0004674">
    <property type="term" value="F:protein serine/threonine kinase activity"/>
    <property type="evidence" value="ECO:0007669"/>
    <property type="project" value="UniProtKB-KW"/>
</dbReference>
<dbReference type="InterPro" id="IPR022495">
    <property type="entry name" value="Bud32"/>
</dbReference>
<dbReference type="SUPFAM" id="SSF56112">
    <property type="entry name" value="Protein kinase-like (PK-like)"/>
    <property type="match status" value="1"/>
</dbReference>
<gene>
    <name evidence="12" type="primary">BUD32</name>
    <name evidence="12" type="ORF">NGRA_1898</name>
</gene>
<evidence type="ECO:0000256" key="10">
    <source>
        <dbReference type="ARBA" id="ARBA00048679"/>
    </source>
</evidence>
<feature type="domain" description="Protein kinase" evidence="11">
    <location>
        <begin position="1"/>
        <end position="197"/>
    </location>
</feature>
<comment type="catalytic activity">
    <reaction evidence="9">
        <text>L-threonyl-[protein] + ATP = O-phospho-L-threonyl-[protein] + ADP + H(+)</text>
        <dbReference type="Rhea" id="RHEA:46608"/>
        <dbReference type="Rhea" id="RHEA-COMP:11060"/>
        <dbReference type="Rhea" id="RHEA-COMP:11605"/>
        <dbReference type="ChEBI" id="CHEBI:15378"/>
        <dbReference type="ChEBI" id="CHEBI:30013"/>
        <dbReference type="ChEBI" id="CHEBI:30616"/>
        <dbReference type="ChEBI" id="CHEBI:61977"/>
        <dbReference type="ChEBI" id="CHEBI:456216"/>
        <dbReference type="EC" id="2.7.11.1"/>
    </reaction>
</comment>
<dbReference type="InterPro" id="IPR018934">
    <property type="entry name" value="RIO_dom"/>
</dbReference>
<keyword evidence="13" id="KW-1185">Reference proteome</keyword>
<accession>A0A9P6GY38</accession>
<sequence length="197" mass="23051">MVEILFQGAESVIYKTNNILVKERIQKKYRIKELDDKIIKQRTKKEVNILKKLNSLNISAPKLVKTYENIIEMEFIDGPTVKQLDEQSENIENVFFEIGNLVYNIHSNNIIHGDLTTSNFIFTDKAFIIDFGLSYISSKSEDKAVDLYVFEKSIRCAHDLKYLEDFYKGYTAQDGAKEVMERLELVRKRGRKREENP</sequence>
<dbReference type="InterPro" id="IPR008266">
    <property type="entry name" value="Tyr_kinase_AS"/>
</dbReference>
<reference evidence="12 13" key="1">
    <citation type="journal article" date="2020" name="Genome Biol. Evol.">
        <title>Comparative genomics of strictly vertically transmitted, feminizing microsporidia endosymbionts of amphipod crustaceans.</title>
        <authorList>
            <person name="Cormier A."/>
            <person name="Chebbi M.A."/>
            <person name="Giraud I."/>
            <person name="Wattier R."/>
            <person name="Teixeira M."/>
            <person name="Gilbert C."/>
            <person name="Rigaud T."/>
            <person name="Cordaux R."/>
        </authorList>
    </citation>
    <scope>NUCLEOTIDE SEQUENCE [LARGE SCALE GENOMIC DNA]</scope>
    <source>
        <strain evidence="12 13">Ou3-Ou53</strain>
    </source>
</reference>
<keyword evidence="5" id="KW-0819">tRNA processing</keyword>
<comment type="catalytic activity">
    <reaction evidence="10">
        <text>L-seryl-[protein] + ATP = O-phospho-L-seryl-[protein] + ADP + H(+)</text>
        <dbReference type="Rhea" id="RHEA:17989"/>
        <dbReference type="Rhea" id="RHEA-COMP:9863"/>
        <dbReference type="Rhea" id="RHEA-COMP:11604"/>
        <dbReference type="ChEBI" id="CHEBI:15378"/>
        <dbReference type="ChEBI" id="CHEBI:29999"/>
        <dbReference type="ChEBI" id="CHEBI:30616"/>
        <dbReference type="ChEBI" id="CHEBI:83421"/>
        <dbReference type="ChEBI" id="CHEBI:456216"/>
        <dbReference type="EC" id="2.7.11.1"/>
    </reaction>
</comment>
<evidence type="ECO:0000256" key="4">
    <source>
        <dbReference type="ARBA" id="ARBA00022679"/>
    </source>
</evidence>
<dbReference type="GO" id="GO:0005829">
    <property type="term" value="C:cytosol"/>
    <property type="evidence" value="ECO:0007669"/>
    <property type="project" value="TreeGrafter"/>
</dbReference>
<dbReference type="PROSITE" id="PS50011">
    <property type="entry name" value="PROTEIN_KINASE_DOM"/>
    <property type="match status" value="1"/>
</dbReference>